<dbReference type="VEuPathDB" id="MicrosporidiaDB:VCUG_01440"/>
<gene>
    <name evidence="3" type="ORF">VCUG_01440</name>
</gene>
<evidence type="ECO:0000256" key="1">
    <source>
        <dbReference type="SAM" id="MobiDB-lite"/>
    </source>
</evidence>
<proteinExistence type="predicted"/>
<evidence type="ECO:0008006" key="5">
    <source>
        <dbReference type="Google" id="ProtNLM"/>
    </source>
</evidence>
<dbReference type="AlphaFoldDB" id="L2GTY0"/>
<feature type="transmembrane region" description="Helical" evidence="2">
    <location>
        <begin position="6"/>
        <end position="24"/>
    </location>
</feature>
<dbReference type="InParanoid" id="L2GTY0"/>
<dbReference type="OrthoDB" id="10527225at2759"/>
<organism evidence="3 4">
    <name type="scientific">Vavraia culicis (isolate floridensis)</name>
    <name type="common">Microsporidian parasite</name>
    <dbReference type="NCBI Taxonomy" id="948595"/>
    <lineage>
        <taxon>Eukaryota</taxon>
        <taxon>Fungi</taxon>
        <taxon>Fungi incertae sedis</taxon>
        <taxon>Microsporidia</taxon>
        <taxon>Pleistophoridae</taxon>
        <taxon>Vavraia</taxon>
    </lineage>
</organism>
<feature type="transmembrane region" description="Helical" evidence="2">
    <location>
        <begin position="87"/>
        <end position="111"/>
    </location>
</feature>
<evidence type="ECO:0000313" key="4">
    <source>
        <dbReference type="Proteomes" id="UP000011081"/>
    </source>
</evidence>
<dbReference type="HOGENOM" id="CLU_2135418_0_0_1"/>
<protein>
    <recommendedName>
        <fullName evidence="5">Transmembrane protein</fullName>
    </recommendedName>
</protein>
<dbReference type="OMA" id="HCAFFLI"/>
<dbReference type="GeneID" id="19879318"/>
<dbReference type="EMBL" id="GL877425">
    <property type="protein sequence ID" value="ELA47079.1"/>
    <property type="molecule type" value="Genomic_DNA"/>
</dbReference>
<dbReference type="Proteomes" id="UP000011081">
    <property type="component" value="Unassembled WGS sequence"/>
</dbReference>
<name>L2GTY0_VAVCU</name>
<accession>L2GTY0</accession>
<keyword evidence="2" id="KW-1133">Transmembrane helix</keyword>
<dbReference type="RefSeq" id="XP_008074459.1">
    <property type="nucleotide sequence ID" value="XM_008076268.1"/>
</dbReference>
<sequence length="113" mass="12488">MDRKFYQYAFILIVLVMLSNVYRAKCQSTIGKKHQNEDGDVSPAAEEGQGAPLASEEKSEGGGVGNWFGKSKNKGSKKGKESFFTKYRTYIIIFLVVIVIAVIAGVVFALFKK</sequence>
<keyword evidence="4" id="KW-1185">Reference proteome</keyword>
<keyword evidence="2" id="KW-0812">Transmembrane</keyword>
<evidence type="ECO:0000313" key="3">
    <source>
        <dbReference type="EMBL" id="ELA47079.1"/>
    </source>
</evidence>
<feature type="region of interest" description="Disordered" evidence="1">
    <location>
        <begin position="32"/>
        <end position="80"/>
    </location>
</feature>
<evidence type="ECO:0000256" key="2">
    <source>
        <dbReference type="SAM" id="Phobius"/>
    </source>
</evidence>
<reference evidence="4" key="1">
    <citation type="submission" date="2011-03" db="EMBL/GenBank/DDBJ databases">
        <title>The genome sequence of Vavraia culicis strain floridensis.</title>
        <authorList>
            <consortium name="The Broad Institute Genome Sequencing Platform"/>
            <person name="Cuomo C."/>
            <person name="Becnel J."/>
            <person name="Sanscrainte N."/>
            <person name="Young S.K."/>
            <person name="Zeng Q."/>
            <person name="Gargeya S."/>
            <person name="Fitzgerald M."/>
            <person name="Haas B."/>
            <person name="Abouelleil A."/>
            <person name="Alvarado L."/>
            <person name="Arachchi H.M."/>
            <person name="Berlin A."/>
            <person name="Chapman S.B."/>
            <person name="Gearin G."/>
            <person name="Goldberg J."/>
            <person name="Griggs A."/>
            <person name="Gujja S."/>
            <person name="Hansen M."/>
            <person name="Heiman D."/>
            <person name="Howarth C."/>
            <person name="Larimer J."/>
            <person name="Lui A."/>
            <person name="MacDonald P.J.P."/>
            <person name="McCowen C."/>
            <person name="Montmayeur A."/>
            <person name="Murphy C."/>
            <person name="Neiman D."/>
            <person name="Pearson M."/>
            <person name="Priest M."/>
            <person name="Roberts A."/>
            <person name="Saif S."/>
            <person name="Shea T."/>
            <person name="Sisk P."/>
            <person name="Stolte C."/>
            <person name="Sykes S."/>
            <person name="Wortman J."/>
            <person name="Nusbaum C."/>
            <person name="Birren B."/>
        </authorList>
    </citation>
    <scope>NUCLEOTIDE SEQUENCE [LARGE SCALE GENOMIC DNA]</scope>
    <source>
        <strain evidence="4">floridensis</strain>
    </source>
</reference>
<keyword evidence="2" id="KW-0472">Membrane</keyword>